<evidence type="ECO:0000256" key="1">
    <source>
        <dbReference type="SAM" id="Phobius"/>
    </source>
</evidence>
<reference evidence="2 3" key="1">
    <citation type="submission" date="2022-08" db="EMBL/GenBank/DDBJ databases">
        <title>Algoriphagus sp. CAU 1643 isolated from mud.</title>
        <authorList>
            <person name="Kim W."/>
        </authorList>
    </citation>
    <scope>NUCLEOTIDE SEQUENCE [LARGE SCALE GENOMIC DNA]</scope>
    <source>
        <strain evidence="2 3">CAU 1643</strain>
    </source>
</reference>
<dbReference type="Proteomes" id="UP001206788">
    <property type="component" value="Unassembled WGS sequence"/>
</dbReference>
<keyword evidence="3" id="KW-1185">Reference proteome</keyword>
<sequence>MEKKIKIVLAILLFLCLADMPYGYYELVRFIAFVGFGLLAFRANQDKAQTELVIYGALALLFQPFFKVSLGRELWNVIDVIVGIGLIITIFKKPKNKVY</sequence>
<name>A0ABT2G0W7_9BACT</name>
<protein>
    <recommendedName>
        <fullName evidence="4">SPW repeat-containing protein</fullName>
    </recommendedName>
</protein>
<dbReference type="Pfam" id="PF20619">
    <property type="entry name" value="DUF6804"/>
    <property type="match status" value="1"/>
</dbReference>
<keyword evidence="1" id="KW-1133">Transmembrane helix</keyword>
<comment type="caution">
    <text evidence="2">The sequence shown here is derived from an EMBL/GenBank/DDBJ whole genome shotgun (WGS) entry which is preliminary data.</text>
</comment>
<evidence type="ECO:0000313" key="2">
    <source>
        <dbReference type="EMBL" id="MCS5488912.1"/>
    </source>
</evidence>
<dbReference type="EMBL" id="JANWGH010000001">
    <property type="protein sequence ID" value="MCS5488912.1"/>
    <property type="molecule type" value="Genomic_DNA"/>
</dbReference>
<dbReference type="InterPro" id="IPR046548">
    <property type="entry name" value="DUF6804"/>
</dbReference>
<feature type="transmembrane region" description="Helical" evidence="1">
    <location>
        <begin position="74"/>
        <end position="91"/>
    </location>
</feature>
<accession>A0ABT2G0W7</accession>
<evidence type="ECO:0008006" key="4">
    <source>
        <dbReference type="Google" id="ProtNLM"/>
    </source>
</evidence>
<keyword evidence="1" id="KW-0472">Membrane</keyword>
<organism evidence="2 3">
    <name type="scientific">Algoriphagus limi</name>
    <dbReference type="NCBI Taxonomy" id="2975273"/>
    <lineage>
        <taxon>Bacteria</taxon>
        <taxon>Pseudomonadati</taxon>
        <taxon>Bacteroidota</taxon>
        <taxon>Cytophagia</taxon>
        <taxon>Cytophagales</taxon>
        <taxon>Cyclobacteriaceae</taxon>
        <taxon>Algoriphagus</taxon>
    </lineage>
</organism>
<evidence type="ECO:0000313" key="3">
    <source>
        <dbReference type="Proteomes" id="UP001206788"/>
    </source>
</evidence>
<proteinExistence type="predicted"/>
<keyword evidence="1" id="KW-0812">Transmembrane</keyword>
<dbReference type="RefSeq" id="WP_259412595.1">
    <property type="nucleotide sequence ID" value="NZ_JANWGH010000001.1"/>
</dbReference>
<gene>
    <name evidence="2" type="ORF">NY014_00640</name>
</gene>